<dbReference type="Gene3D" id="3.40.710.10">
    <property type="entry name" value="DD-peptidase/beta-lactamase superfamily"/>
    <property type="match status" value="1"/>
</dbReference>
<dbReference type="SUPFAM" id="SSF56601">
    <property type="entry name" value="beta-lactamase/transpeptidase-like"/>
    <property type="match status" value="1"/>
</dbReference>
<gene>
    <name evidence="2" type="ORF">MKK02DRAFT_37449</name>
</gene>
<name>A0AA38H840_9TREE</name>
<organism evidence="2 3">
    <name type="scientific">Dioszegia hungarica</name>
    <dbReference type="NCBI Taxonomy" id="4972"/>
    <lineage>
        <taxon>Eukaryota</taxon>
        <taxon>Fungi</taxon>
        <taxon>Dikarya</taxon>
        <taxon>Basidiomycota</taxon>
        <taxon>Agaricomycotina</taxon>
        <taxon>Tremellomycetes</taxon>
        <taxon>Tremellales</taxon>
        <taxon>Bulleribasidiaceae</taxon>
        <taxon>Dioszegia</taxon>
    </lineage>
</organism>
<dbReference type="PANTHER" id="PTHR43283">
    <property type="entry name" value="BETA-LACTAMASE-RELATED"/>
    <property type="match status" value="1"/>
</dbReference>
<dbReference type="AlphaFoldDB" id="A0AA38H840"/>
<accession>A0AA38H840</accession>
<evidence type="ECO:0000259" key="1">
    <source>
        <dbReference type="Pfam" id="PF00144"/>
    </source>
</evidence>
<dbReference type="EMBL" id="JAKWFO010000006">
    <property type="protein sequence ID" value="KAI9634571.1"/>
    <property type="molecule type" value="Genomic_DNA"/>
</dbReference>
<dbReference type="PANTHER" id="PTHR43283:SF3">
    <property type="entry name" value="BETA-LACTAMASE FAMILY PROTEIN (AFU_ORTHOLOGUE AFUA_5G07500)"/>
    <property type="match status" value="1"/>
</dbReference>
<comment type="caution">
    <text evidence="2">The sequence shown here is derived from an EMBL/GenBank/DDBJ whole genome shotgun (WGS) entry which is preliminary data.</text>
</comment>
<dbReference type="InterPro" id="IPR050789">
    <property type="entry name" value="Diverse_Enzym_Activities"/>
</dbReference>
<dbReference type="GeneID" id="77728860"/>
<proteinExistence type="predicted"/>
<evidence type="ECO:0000313" key="3">
    <source>
        <dbReference type="Proteomes" id="UP001164286"/>
    </source>
</evidence>
<sequence length="424" mass="46331">MALATPRLNASGSQALSAYLKEVIKGRESPATWIGATTAGGEIYLECAGERVWGDEAKGSVSQDTMLQLFSTTKLVTTIAALQQVEQGKIGLDDSATLLKICPELGKMQVLEGFGDDGKPQLRDARTEMTLRMLLNHTAGLTYAFSDANVARYCQEVGTPQMWSPNAPIAAFVQPLAFDPGTRFRYGIGIDWAGIMVTRLSGLDLEVYFQKYIWTPCAAKSMSFLPPRDWDQAGMAMTVREPFHTGPVKLLEGTAMGRPMNPDEIGPVYMGGGGLFGTARDYLAFLRGLLRSADPGTPDSERLVQPDTFKLLFLDSIAEEHAPQIRKDIATMAGNQHVHDPAILTGGTGEQVGYGPALLLNKVDSKFGRKAMSGFWDGAAKTYYWLDPTTGVAGICFTNLLSHNPDPFNEVFNRFERILYDHLE</sequence>
<evidence type="ECO:0000313" key="2">
    <source>
        <dbReference type="EMBL" id="KAI9634571.1"/>
    </source>
</evidence>
<reference evidence="2" key="1">
    <citation type="journal article" date="2022" name="G3 (Bethesda)">
        <title>High quality genome of the basidiomycete yeast Dioszegia hungarica PDD-24b-2 isolated from cloud water.</title>
        <authorList>
            <person name="Jarrige D."/>
            <person name="Haridas S."/>
            <person name="Bleykasten-Grosshans C."/>
            <person name="Joly M."/>
            <person name="Nadalig T."/>
            <person name="Sancelme M."/>
            <person name="Vuilleumier S."/>
            <person name="Grigoriev I.V."/>
            <person name="Amato P."/>
            <person name="Bringel F."/>
        </authorList>
    </citation>
    <scope>NUCLEOTIDE SEQUENCE</scope>
    <source>
        <strain evidence="2">PDD-24b-2</strain>
    </source>
</reference>
<dbReference type="Proteomes" id="UP001164286">
    <property type="component" value="Unassembled WGS sequence"/>
</dbReference>
<feature type="domain" description="Beta-lactamase-related" evidence="1">
    <location>
        <begin position="51"/>
        <end position="406"/>
    </location>
</feature>
<dbReference type="InterPro" id="IPR001466">
    <property type="entry name" value="Beta-lactam-related"/>
</dbReference>
<dbReference type="InterPro" id="IPR012338">
    <property type="entry name" value="Beta-lactam/transpept-like"/>
</dbReference>
<keyword evidence="3" id="KW-1185">Reference proteome</keyword>
<dbReference type="Pfam" id="PF00144">
    <property type="entry name" value="Beta-lactamase"/>
    <property type="match status" value="1"/>
</dbReference>
<protein>
    <submittedName>
        <fullName evidence="2">Beta-lactamase/transpeptidase-like protein</fullName>
    </submittedName>
</protein>
<dbReference type="RefSeq" id="XP_052944348.1">
    <property type="nucleotide sequence ID" value="XM_053089655.1"/>
</dbReference>